<reference evidence="2" key="1">
    <citation type="journal article" date="2019" name="Int. J. Syst. Evol. Microbiol.">
        <title>The Global Catalogue of Microorganisms (GCM) 10K type strain sequencing project: providing services to taxonomists for standard genome sequencing and annotation.</title>
        <authorList>
            <consortium name="The Broad Institute Genomics Platform"/>
            <consortium name="The Broad Institute Genome Sequencing Center for Infectious Disease"/>
            <person name="Wu L."/>
            <person name="Ma J."/>
        </authorList>
    </citation>
    <scope>NUCLEOTIDE SEQUENCE [LARGE SCALE GENOMIC DNA]</scope>
    <source>
        <strain evidence="2">CCUG 52478</strain>
    </source>
</reference>
<accession>A0ABW3W0C0</accession>
<gene>
    <name evidence="1" type="ORF">ACFQ3F_07620</name>
</gene>
<organism evidence="1 2">
    <name type="scientific">Nocardioides ginsengisoli</name>
    <dbReference type="NCBI Taxonomy" id="363868"/>
    <lineage>
        <taxon>Bacteria</taxon>
        <taxon>Bacillati</taxon>
        <taxon>Actinomycetota</taxon>
        <taxon>Actinomycetes</taxon>
        <taxon>Propionibacteriales</taxon>
        <taxon>Nocardioidaceae</taxon>
        <taxon>Nocardioides</taxon>
    </lineage>
</organism>
<proteinExistence type="predicted"/>
<protein>
    <submittedName>
        <fullName evidence="1">Uncharacterized protein</fullName>
    </submittedName>
</protein>
<dbReference type="EMBL" id="JBHTLX010000008">
    <property type="protein sequence ID" value="MFD1247652.1"/>
    <property type="molecule type" value="Genomic_DNA"/>
</dbReference>
<dbReference type="RefSeq" id="WP_367920906.1">
    <property type="nucleotide sequence ID" value="NZ_BAABAC010000037.1"/>
</dbReference>
<keyword evidence="2" id="KW-1185">Reference proteome</keyword>
<sequence length="124" mass="12892">MAPAMIRAHLDGGHDVVLPQMLGNEDERARSRAAAVDGGHRYVHVLLQAPAGEAGLRFYERPDDALHQVIRGVVDADGGVAAIDELDRRLAAHAATNEAVVVDVSGGVDAACARLLAAVGGPTR</sequence>
<dbReference type="Gene3D" id="3.40.50.300">
    <property type="entry name" value="P-loop containing nucleotide triphosphate hydrolases"/>
    <property type="match status" value="1"/>
</dbReference>
<evidence type="ECO:0000313" key="1">
    <source>
        <dbReference type="EMBL" id="MFD1247652.1"/>
    </source>
</evidence>
<dbReference type="Proteomes" id="UP001597229">
    <property type="component" value="Unassembled WGS sequence"/>
</dbReference>
<name>A0ABW3W0C0_9ACTN</name>
<dbReference type="InterPro" id="IPR027417">
    <property type="entry name" value="P-loop_NTPase"/>
</dbReference>
<evidence type="ECO:0000313" key="2">
    <source>
        <dbReference type="Proteomes" id="UP001597229"/>
    </source>
</evidence>
<comment type="caution">
    <text evidence="1">The sequence shown here is derived from an EMBL/GenBank/DDBJ whole genome shotgun (WGS) entry which is preliminary data.</text>
</comment>